<evidence type="ECO:0000313" key="1">
    <source>
        <dbReference type="EMBL" id="KAJ0074873.1"/>
    </source>
</evidence>
<keyword evidence="2" id="KW-1185">Reference proteome</keyword>
<proteinExistence type="predicted"/>
<dbReference type="Proteomes" id="UP001164250">
    <property type="component" value="Chromosome 15"/>
</dbReference>
<gene>
    <name evidence="1" type="ORF">Patl1_33584</name>
</gene>
<sequence>MAAPDNIIVGSHVWVEDPVLAWIDGEVTRINGQQVHVNCQNGKKVSAPVLIIS</sequence>
<accession>A0ACC0ZRP4</accession>
<name>A0ACC0ZRP4_9ROSI</name>
<protein>
    <submittedName>
        <fullName evidence="1">Uncharacterized protein</fullName>
    </submittedName>
</protein>
<reference evidence="2" key="1">
    <citation type="journal article" date="2023" name="G3 (Bethesda)">
        <title>Genome assembly and association tests identify interacting loci associated with vigor, precocity, and sex in interspecific pistachio rootstocks.</title>
        <authorList>
            <person name="Palmer W."/>
            <person name="Jacygrad E."/>
            <person name="Sagayaradj S."/>
            <person name="Cavanaugh K."/>
            <person name="Han R."/>
            <person name="Bertier L."/>
            <person name="Beede B."/>
            <person name="Kafkas S."/>
            <person name="Golino D."/>
            <person name="Preece J."/>
            <person name="Michelmore R."/>
        </authorList>
    </citation>
    <scope>NUCLEOTIDE SEQUENCE [LARGE SCALE GENOMIC DNA]</scope>
</reference>
<comment type="caution">
    <text evidence="1">The sequence shown here is derived from an EMBL/GenBank/DDBJ whole genome shotgun (WGS) entry which is preliminary data.</text>
</comment>
<organism evidence="1 2">
    <name type="scientific">Pistacia atlantica</name>
    <dbReference type="NCBI Taxonomy" id="434234"/>
    <lineage>
        <taxon>Eukaryota</taxon>
        <taxon>Viridiplantae</taxon>
        <taxon>Streptophyta</taxon>
        <taxon>Embryophyta</taxon>
        <taxon>Tracheophyta</taxon>
        <taxon>Spermatophyta</taxon>
        <taxon>Magnoliopsida</taxon>
        <taxon>eudicotyledons</taxon>
        <taxon>Gunneridae</taxon>
        <taxon>Pentapetalae</taxon>
        <taxon>rosids</taxon>
        <taxon>malvids</taxon>
        <taxon>Sapindales</taxon>
        <taxon>Anacardiaceae</taxon>
        <taxon>Pistacia</taxon>
    </lineage>
</organism>
<evidence type="ECO:0000313" key="2">
    <source>
        <dbReference type="Proteomes" id="UP001164250"/>
    </source>
</evidence>
<dbReference type="EMBL" id="CM047910">
    <property type="protein sequence ID" value="KAJ0074873.1"/>
    <property type="molecule type" value="Genomic_DNA"/>
</dbReference>